<dbReference type="InterPro" id="IPR011008">
    <property type="entry name" value="Dimeric_a/b-barrel"/>
</dbReference>
<dbReference type="PANTHER" id="PTHR33336:SF3">
    <property type="entry name" value="ABM DOMAIN-CONTAINING PROTEIN"/>
    <property type="match status" value="1"/>
</dbReference>
<dbReference type="OrthoDB" id="287932at2"/>
<dbReference type="eggNOG" id="COG1359">
    <property type="taxonomic scope" value="Bacteria"/>
</dbReference>
<dbReference type="InterPro" id="IPR007138">
    <property type="entry name" value="ABM_dom"/>
</dbReference>
<protein>
    <submittedName>
        <fullName evidence="1">Uncharacterized protein</fullName>
    </submittedName>
</protein>
<dbReference type="EMBL" id="JNFA01000019">
    <property type="protein sequence ID" value="KGL41788.1"/>
    <property type="molecule type" value="Genomic_DNA"/>
</dbReference>
<evidence type="ECO:0000313" key="2">
    <source>
        <dbReference type="Proteomes" id="UP000029844"/>
    </source>
</evidence>
<dbReference type="RefSeq" id="WP_036085657.1">
    <property type="nucleotide sequence ID" value="NZ_CBCSHQ010000023.1"/>
</dbReference>
<keyword evidence="2" id="KW-1185">Reference proteome</keyword>
<accession>A0A099WBC2</accession>
<proteinExistence type="predicted"/>
<dbReference type="Gene3D" id="3.30.70.100">
    <property type="match status" value="1"/>
</dbReference>
<dbReference type="AlphaFoldDB" id="A0A099WBC2"/>
<dbReference type="STRING" id="1552123.EP57_08065"/>
<evidence type="ECO:0000313" key="1">
    <source>
        <dbReference type="EMBL" id="KGL41788.1"/>
    </source>
</evidence>
<dbReference type="SUPFAM" id="SSF54909">
    <property type="entry name" value="Dimeric alpha+beta barrel"/>
    <property type="match status" value="1"/>
</dbReference>
<reference evidence="1 2" key="1">
    <citation type="submission" date="2014-05" db="EMBL/GenBank/DDBJ databases">
        <title>Novel Listeriaceae from food processing environments.</title>
        <authorList>
            <person name="den Bakker H.C."/>
        </authorList>
    </citation>
    <scope>NUCLEOTIDE SEQUENCE [LARGE SCALE GENOMIC DNA]</scope>
    <source>
        <strain evidence="1 2">FSL A5-0281</strain>
    </source>
</reference>
<dbReference type="GeneID" id="58717331"/>
<dbReference type="GO" id="GO:0003824">
    <property type="term" value="F:catalytic activity"/>
    <property type="evidence" value="ECO:0007669"/>
    <property type="project" value="TreeGrafter"/>
</dbReference>
<dbReference type="PANTHER" id="PTHR33336">
    <property type="entry name" value="QUINOL MONOOXYGENASE YGIN-RELATED"/>
    <property type="match status" value="1"/>
</dbReference>
<organism evidence="1 2">
    <name type="scientific">Listeria booriae</name>
    <dbReference type="NCBI Taxonomy" id="1552123"/>
    <lineage>
        <taxon>Bacteria</taxon>
        <taxon>Bacillati</taxon>
        <taxon>Bacillota</taxon>
        <taxon>Bacilli</taxon>
        <taxon>Bacillales</taxon>
        <taxon>Listeriaceae</taxon>
        <taxon>Listeria</taxon>
    </lineage>
</organism>
<dbReference type="PROSITE" id="PS51725">
    <property type="entry name" value="ABM"/>
    <property type="match status" value="1"/>
</dbReference>
<dbReference type="Proteomes" id="UP000029844">
    <property type="component" value="Unassembled WGS sequence"/>
</dbReference>
<comment type="caution">
    <text evidence="1">The sequence shown here is derived from an EMBL/GenBank/DDBJ whole genome shotgun (WGS) entry which is preliminary data.</text>
</comment>
<name>A0A099WBC2_9LIST</name>
<dbReference type="Pfam" id="PF03992">
    <property type="entry name" value="ABM"/>
    <property type="match status" value="1"/>
</dbReference>
<gene>
    <name evidence="1" type="ORF">EP57_08065</name>
</gene>
<dbReference type="InterPro" id="IPR050744">
    <property type="entry name" value="AI-2_Isomerase_LsrG"/>
</dbReference>
<sequence length="97" mass="10807">MLVIQAKLEVQEGQIEAFLEAVQPLIEASRAETGNVSYNLTCSVENTTEYYMLEEWEDLAAIDAHNKSKHFQDFQASVGTMLSSAPRIQVLSTIEGK</sequence>